<dbReference type="Pfam" id="PF03235">
    <property type="entry name" value="GmrSD_N"/>
    <property type="match status" value="1"/>
</dbReference>
<dbReference type="EMBL" id="BPRA01000001">
    <property type="protein sequence ID" value="GJE53815.1"/>
    <property type="molecule type" value="Genomic_DNA"/>
</dbReference>
<reference evidence="2" key="2">
    <citation type="submission" date="2021-08" db="EMBL/GenBank/DDBJ databases">
        <authorList>
            <person name="Tani A."/>
            <person name="Ola A."/>
            <person name="Ogura Y."/>
            <person name="Katsura K."/>
            <person name="Hayashi T."/>
        </authorList>
    </citation>
    <scope>NUCLEOTIDE SEQUENCE</scope>
    <source>
        <strain evidence="2">DSM 23674</strain>
    </source>
</reference>
<organism evidence="2 3">
    <name type="scientific">Methylobacterium thuringiense</name>
    <dbReference type="NCBI Taxonomy" id="1003091"/>
    <lineage>
        <taxon>Bacteria</taxon>
        <taxon>Pseudomonadati</taxon>
        <taxon>Pseudomonadota</taxon>
        <taxon>Alphaproteobacteria</taxon>
        <taxon>Hyphomicrobiales</taxon>
        <taxon>Methylobacteriaceae</taxon>
        <taxon>Methylobacterium</taxon>
    </lineage>
</organism>
<sequence>MPDPTEDDEIPSGQPVEIEDEYELALETAGVEDETLLEQPGDVKFVITSYGADYPIDTVISRLKSGAFFIPPFQRRFVWSQRHASRFIESLLMGLPVPGIFLYRETETNRHMVVDGQQRLRSLQYFYDGVFLEKKFRLTGVADQWNNLSYDQLTPADKLRLGDSIIHSTIFHQDTPKQAHRSLYFVFERINSGGIRLSPQEIRNAIYEGTLLSTVRALNNNNAWRSIFGEKKNSRLKDEELVLRFLAMRARLDKYSRPMRDFLNDFADELKNVDHIALERYSKIFTDTIQVIYDVKGKSAFRPRGTLNAAVFEAVMLGVSSRIEKDDTPIDKDKLRTAYDSLLADKEFTAASERATADEEAVKTRSRVAIAAFVGC</sequence>
<proteinExistence type="predicted"/>
<reference evidence="2" key="1">
    <citation type="journal article" date="2021" name="Front. Microbiol.">
        <title>Comprehensive Comparative Genomics and Phenotyping of Methylobacterium Species.</title>
        <authorList>
            <person name="Alessa O."/>
            <person name="Ogura Y."/>
            <person name="Fujitani Y."/>
            <person name="Takami H."/>
            <person name="Hayashi T."/>
            <person name="Sahin N."/>
            <person name="Tani A."/>
        </authorList>
    </citation>
    <scope>NUCLEOTIDE SEQUENCE</scope>
    <source>
        <strain evidence="2">DSM 23674</strain>
    </source>
</reference>
<dbReference type="PANTHER" id="PTHR39639:SF1">
    <property type="entry name" value="DUF262 DOMAIN-CONTAINING PROTEIN"/>
    <property type="match status" value="1"/>
</dbReference>
<comment type="caution">
    <text evidence="2">The sequence shown here is derived from an EMBL/GenBank/DDBJ whole genome shotgun (WGS) entry which is preliminary data.</text>
</comment>
<protein>
    <recommendedName>
        <fullName evidence="1">GmrSD restriction endonucleases N-terminal domain-containing protein</fullName>
    </recommendedName>
</protein>
<name>A0ABQ4TEM2_9HYPH</name>
<evidence type="ECO:0000259" key="1">
    <source>
        <dbReference type="Pfam" id="PF03235"/>
    </source>
</evidence>
<dbReference type="InterPro" id="IPR004919">
    <property type="entry name" value="GmrSD_N"/>
</dbReference>
<accession>A0ABQ4TEM2</accession>
<evidence type="ECO:0000313" key="3">
    <source>
        <dbReference type="Proteomes" id="UP001055101"/>
    </source>
</evidence>
<feature type="domain" description="GmrSD restriction endonucleases N-terminal" evidence="1">
    <location>
        <begin position="59"/>
        <end position="207"/>
    </location>
</feature>
<dbReference type="PANTHER" id="PTHR39639">
    <property type="entry name" value="CHROMOSOME 16, WHOLE GENOME SHOTGUN SEQUENCE"/>
    <property type="match status" value="1"/>
</dbReference>
<evidence type="ECO:0000313" key="2">
    <source>
        <dbReference type="EMBL" id="GJE53815.1"/>
    </source>
</evidence>
<keyword evidence="3" id="KW-1185">Reference proteome</keyword>
<dbReference type="Proteomes" id="UP001055101">
    <property type="component" value="Unassembled WGS sequence"/>
</dbReference>
<gene>
    <name evidence="2" type="ORF">EKPJFOCH_0283</name>
</gene>